<dbReference type="InterPro" id="IPR036259">
    <property type="entry name" value="MFS_trans_sf"/>
</dbReference>
<dbReference type="InterPro" id="IPR050327">
    <property type="entry name" value="Proton-linked_MCT"/>
</dbReference>
<accession>A0A158QDG9</accession>
<organism evidence="4">
    <name type="scientific">Hymenolepis diminuta</name>
    <name type="common">Rat tapeworm</name>
    <dbReference type="NCBI Taxonomy" id="6216"/>
    <lineage>
        <taxon>Eukaryota</taxon>
        <taxon>Metazoa</taxon>
        <taxon>Spiralia</taxon>
        <taxon>Lophotrochozoa</taxon>
        <taxon>Platyhelminthes</taxon>
        <taxon>Cestoda</taxon>
        <taxon>Eucestoda</taxon>
        <taxon>Cyclophyllidea</taxon>
        <taxon>Hymenolepididae</taxon>
        <taxon>Hymenolepis</taxon>
    </lineage>
</organism>
<dbReference type="Proteomes" id="UP000274504">
    <property type="component" value="Unassembled WGS sequence"/>
</dbReference>
<dbReference type="WBParaSite" id="HDID_0000298701-mRNA-1">
    <property type="protein sequence ID" value="HDID_0000298701-mRNA-1"/>
    <property type="gene ID" value="HDID_0000298701"/>
</dbReference>
<dbReference type="EMBL" id="UYSG01000827">
    <property type="protein sequence ID" value="VDL25065.1"/>
    <property type="molecule type" value="Genomic_DNA"/>
</dbReference>
<keyword evidence="1" id="KW-1133">Transmembrane helix</keyword>
<dbReference type="STRING" id="6216.A0A158QDG9"/>
<proteinExistence type="predicted"/>
<keyword evidence="1" id="KW-0812">Transmembrane</keyword>
<sequence length="123" mass="12876">MTTVVVDSPRAWGTVVGGFIANFILGGLAKSYGIIMEAFQDEFDAPAAIFTLTGGVIYMFMFIFSLPNHFVVQRIGDRAVVMIGGICACISLLVASVAPTVTVWAITIGGGVGAEANRSLTDV</sequence>
<dbReference type="AlphaFoldDB" id="A0A158QDG9"/>
<evidence type="ECO:0000256" key="1">
    <source>
        <dbReference type="SAM" id="Phobius"/>
    </source>
</evidence>
<feature type="transmembrane region" description="Helical" evidence="1">
    <location>
        <begin position="47"/>
        <end position="67"/>
    </location>
</feature>
<feature type="transmembrane region" description="Helical" evidence="1">
    <location>
        <begin position="79"/>
        <end position="106"/>
    </location>
</feature>
<dbReference type="GO" id="GO:0008028">
    <property type="term" value="F:monocarboxylic acid transmembrane transporter activity"/>
    <property type="evidence" value="ECO:0007669"/>
    <property type="project" value="TreeGrafter"/>
</dbReference>
<feature type="transmembrane region" description="Helical" evidence="1">
    <location>
        <begin position="12"/>
        <end position="35"/>
    </location>
</feature>
<dbReference type="SUPFAM" id="SSF103473">
    <property type="entry name" value="MFS general substrate transporter"/>
    <property type="match status" value="1"/>
</dbReference>
<dbReference type="Gene3D" id="1.20.1250.20">
    <property type="entry name" value="MFS general substrate transporter like domains"/>
    <property type="match status" value="1"/>
</dbReference>
<dbReference type="PANTHER" id="PTHR11360:SF284">
    <property type="entry name" value="EG:103B4.3 PROTEIN-RELATED"/>
    <property type="match status" value="1"/>
</dbReference>
<reference evidence="2 3" key="2">
    <citation type="submission" date="2018-11" db="EMBL/GenBank/DDBJ databases">
        <authorList>
            <consortium name="Pathogen Informatics"/>
        </authorList>
    </citation>
    <scope>NUCLEOTIDE SEQUENCE [LARGE SCALE GENOMIC DNA]</scope>
</reference>
<gene>
    <name evidence="2" type="ORF">HDID_LOCUS2985</name>
</gene>
<evidence type="ECO:0000313" key="4">
    <source>
        <dbReference type="WBParaSite" id="HDID_0000298701-mRNA-1"/>
    </source>
</evidence>
<evidence type="ECO:0000313" key="2">
    <source>
        <dbReference type="EMBL" id="VDL25065.1"/>
    </source>
</evidence>
<keyword evidence="1" id="KW-0472">Membrane</keyword>
<reference evidence="4" key="1">
    <citation type="submission" date="2016-04" db="UniProtKB">
        <authorList>
            <consortium name="WormBaseParasite"/>
        </authorList>
    </citation>
    <scope>IDENTIFICATION</scope>
</reference>
<dbReference type="OrthoDB" id="6509908at2759"/>
<evidence type="ECO:0000313" key="3">
    <source>
        <dbReference type="Proteomes" id="UP000274504"/>
    </source>
</evidence>
<name>A0A158QDG9_HYMDI</name>
<dbReference type="PANTHER" id="PTHR11360">
    <property type="entry name" value="MONOCARBOXYLATE TRANSPORTER"/>
    <property type="match status" value="1"/>
</dbReference>
<protein>
    <submittedName>
        <fullName evidence="4">MFS domain-containing protein</fullName>
    </submittedName>
</protein>